<protein>
    <submittedName>
        <fullName evidence="5">ABC transporter ATP-binding protein</fullName>
    </submittedName>
</protein>
<evidence type="ECO:0000313" key="6">
    <source>
        <dbReference type="Proteomes" id="UP000063919"/>
    </source>
</evidence>
<dbReference type="Pfam" id="PF00005">
    <property type="entry name" value="ABC_tran"/>
    <property type="match status" value="1"/>
</dbReference>
<dbReference type="PATRIC" id="fig|362837.3.peg.184"/>
<dbReference type="PANTHER" id="PTHR42939">
    <property type="entry name" value="ABC TRANSPORTER ATP-BINDING PROTEIN ALBC-RELATED"/>
    <property type="match status" value="1"/>
</dbReference>
<keyword evidence="1" id="KW-0813">Transport</keyword>
<dbReference type="SUPFAM" id="SSF52540">
    <property type="entry name" value="P-loop containing nucleoside triphosphate hydrolases"/>
    <property type="match status" value="1"/>
</dbReference>
<keyword evidence="2" id="KW-0547">Nucleotide-binding</keyword>
<dbReference type="OrthoDB" id="9779029at2"/>
<name>A0A0M5KCF7_9MOLU</name>
<dbReference type="SMART" id="SM00382">
    <property type="entry name" value="AAA"/>
    <property type="match status" value="1"/>
</dbReference>
<dbReference type="GO" id="GO:0016887">
    <property type="term" value="F:ATP hydrolysis activity"/>
    <property type="evidence" value="ECO:0007669"/>
    <property type="project" value="InterPro"/>
</dbReference>
<reference evidence="5 6" key="1">
    <citation type="journal article" date="2015" name="Genome Announc.">
        <title>Complete Genome Sequence of Spiroplasma cantharicola CC-1T (DSM 21588), a Bacterium Isolated from Soldier Beetle (Cantharis carolinus).</title>
        <authorList>
            <person name="Lo W.S."/>
            <person name="Liu P.Y."/>
            <person name="Kuo C.H."/>
        </authorList>
    </citation>
    <scope>NUCLEOTIDE SEQUENCE [LARGE SCALE GENOMIC DNA]</scope>
    <source>
        <strain evidence="5 6">CC-1</strain>
    </source>
</reference>
<evidence type="ECO:0000256" key="2">
    <source>
        <dbReference type="ARBA" id="ARBA00022741"/>
    </source>
</evidence>
<dbReference type="PROSITE" id="PS50893">
    <property type="entry name" value="ABC_TRANSPORTER_2"/>
    <property type="match status" value="1"/>
</dbReference>
<dbReference type="InterPro" id="IPR051782">
    <property type="entry name" value="ABC_Transporter_VariousFunc"/>
</dbReference>
<feature type="domain" description="ABC transporter" evidence="4">
    <location>
        <begin position="3"/>
        <end position="236"/>
    </location>
</feature>
<dbReference type="GO" id="GO:0005524">
    <property type="term" value="F:ATP binding"/>
    <property type="evidence" value="ECO:0007669"/>
    <property type="project" value="UniProtKB-KW"/>
</dbReference>
<dbReference type="EMBL" id="CP012622">
    <property type="protein sequence ID" value="ALD66093.1"/>
    <property type="molecule type" value="Genomic_DNA"/>
</dbReference>
<proteinExistence type="predicted"/>
<keyword evidence="6" id="KW-1185">Reference proteome</keyword>
<dbReference type="AlphaFoldDB" id="A0A0M5KCF7"/>
<dbReference type="Gene3D" id="3.40.50.300">
    <property type="entry name" value="P-loop containing nucleotide triphosphate hydrolases"/>
    <property type="match status" value="1"/>
</dbReference>
<gene>
    <name evidence="5" type="ORF">SCANT_v1c01830</name>
</gene>
<evidence type="ECO:0000313" key="5">
    <source>
        <dbReference type="EMBL" id="ALD66093.1"/>
    </source>
</evidence>
<dbReference type="InterPro" id="IPR003593">
    <property type="entry name" value="AAA+_ATPase"/>
</dbReference>
<keyword evidence="3 5" id="KW-0067">ATP-binding</keyword>
<dbReference type="InterPro" id="IPR003439">
    <property type="entry name" value="ABC_transporter-like_ATP-bd"/>
</dbReference>
<dbReference type="STRING" id="362837.SCANT_v1c01830"/>
<dbReference type="RefSeq" id="WP_083434187.1">
    <property type="nucleotide sequence ID" value="NZ_CP012622.1"/>
</dbReference>
<evidence type="ECO:0000256" key="3">
    <source>
        <dbReference type="ARBA" id="ARBA00022840"/>
    </source>
</evidence>
<dbReference type="PANTHER" id="PTHR42939:SF1">
    <property type="entry name" value="ABC TRANSPORTER ATP-BINDING PROTEIN ALBC-RELATED"/>
    <property type="match status" value="1"/>
</dbReference>
<dbReference type="KEGG" id="scj:SCANT_v1c01830"/>
<evidence type="ECO:0000259" key="4">
    <source>
        <dbReference type="PROSITE" id="PS50893"/>
    </source>
</evidence>
<dbReference type="Proteomes" id="UP000063919">
    <property type="component" value="Chromosome"/>
</dbReference>
<evidence type="ECO:0000256" key="1">
    <source>
        <dbReference type="ARBA" id="ARBA00022448"/>
    </source>
</evidence>
<organism evidence="5 6">
    <name type="scientific">Spiroplasma cantharicola</name>
    <dbReference type="NCBI Taxonomy" id="362837"/>
    <lineage>
        <taxon>Bacteria</taxon>
        <taxon>Bacillati</taxon>
        <taxon>Mycoplasmatota</taxon>
        <taxon>Mollicutes</taxon>
        <taxon>Entomoplasmatales</taxon>
        <taxon>Spiroplasmataceae</taxon>
        <taxon>Spiroplasma</taxon>
    </lineage>
</organism>
<accession>A0A0M5KCF7</accession>
<sequence length="314" mass="36830">MNQDLIEFSKFSKKFHKNQIGELSFTVKPNRVTAVIGRSGSGKSVILNSLIGAIKNYKGTIKLNNRDRKKRDSYKDNSSIGFYTQMDFSLYDISAYKFLQIICPSFGINKKDLNSKIEQWMKFFDIWDSKDKSLKNYSWGMKNRMNLILCFIKDPKIIILDEPGANLDSIWRNKVKNLLIKEKKEGKTIIITVHNIDEIADIIDDYLIIDAGKIIFYGSSEELNIYTKYKIFFFENINHQKLRNFLNENKIKSFKYDEEEKSLVFATNNAKEINWIFLYLLKEGIPIFNLIKLNINMDSIFKAIENKQIKRTKI</sequence>
<dbReference type="InterPro" id="IPR027417">
    <property type="entry name" value="P-loop_NTPase"/>
</dbReference>